<evidence type="ECO:0000256" key="8">
    <source>
        <dbReference type="ARBA" id="ARBA00023136"/>
    </source>
</evidence>
<keyword evidence="4 17" id="KW-0812">Transmembrane</keyword>
<feature type="transmembrane region" description="Helical" evidence="17">
    <location>
        <begin position="324"/>
        <end position="348"/>
    </location>
</feature>
<dbReference type="Pfam" id="PF01098">
    <property type="entry name" value="FTSW_RODA_SPOVE"/>
    <property type="match status" value="1"/>
</dbReference>
<dbReference type="AlphaFoldDB" id="A0AAN1QLT2"/>
<evidence type="ECO:0000313" key="19">
    <source>
        <dbReference type="Proteomes" id="UP000267249"/>
    </source>
</evidence>
<dbReference type="InterPro" id="IPR018365">
    <property type="entry name" value="Cell_cycle_FtsW-rel_CS"/>
</dbReference>
<evidence type="ECO:0000256" key="15">
    <source>
        <dbReference type="ARBA" id="ARBA00049902"/>
    </source>
</evidence>
<evidence type="ECO:0000313" key="18">
    <source>
        <dbReference type="EMBL" id="AZB71502.2"/>
    </source>
</evidence>
<evidence type="ECO:0000256" key="10">
    <source>
        <dbReference type="ARBA" id="ARBA00033270"/>
    </source>
</evidence>
<keyword evidence="3" id="KW-0808">Transferase</keyword>
<feature type="transmembrane region" description="Helical" evidence="17">
    <location>
        <begin position="34"/>
        <end position="53"/>
    </location>
</feature>
<evidence type="ECO:0000256" key="16">
    <source>
        <dbReference type="ARBA" id="ARBA00049966"/>
    </source>
</evidence>
<dbReference type="PROSITE" id="PS00428">
    <property type="entry name" value="FTSW_RODA_SPOVE"/>
    <property type="match status" value="1"/>
</dbReference>
<dbReference type="EMBL" id="CP030139">
    <property type="protein sequence ID" value="AZB71502.2"/>
    <property type="molecule type" value="Genomic_DNA"/>
</dbReference>
<comment type="catalytic activity">
    <reaction evidence="15">
        <text>[GlcNAc-(1-&gt;4)-Mur2Ac(oyl-L-Ala-gamma-D-Glu-L-Lys-D-Ala-D-Ala)](n)-di-trans,octa-cis-undecaprenyl diphosphate + beta-D-GlcNAc-(1-&gt;4)-Mur2Ac(oyl-L-Ala-gamma-D-Glu-L-Lys-D-Ala-D-Ala)-di-trans,octa-cis-undecaprenyl diphosphate = [GlcNAc-(1-&gt;4)-Mur2Ac(oyl-L-Ala-gamma-D-Glu-L-Lys-D-Ala-D-Ala)](n+1)-di-trans,octa-cis-undecaprenyl diphosphate + di-trans,octa-cis-undecaprenyl diphosphate + H(+)</text>
        <dbReference type="Rhea" id="RHEA:23708"/>
        <dbReference type="Rhea" id="RHEA-COMP:9602"/>
        <dbReference type="Rhea" id="RHEA-COMP:9603"/>
        <dbReference type="ChEBI" id="CHEBI:15378"/>
        <dbReference type="ChEBI" id="CHEBI:58405"/>
        <dbReference type="ChEBI" id="CHEBI:60033"/>
        <dbReference type="ChEBI" id="CHEBI:78435"/>
        <dbReference type="EC" id="2.4.99.28"/>
    </reaction>
</comment>
<dbReference type="EC" id="2.4.99.28" evidence="14"/>
<sequence>MCREFFYGDRPMSFAIPQWLNLAPTATWNRTARLLHWLVFFWLVCGLLILLSASYDLALNESGNGFAYLIRQGVWLILGLVGFRWAIATPIQRFGQWAPIGLGLCLLGLMLTLVAGTTINGASRWLIVGPLQIQPSELMKPFLILQSAVVFGSWSRLRWSQRGFWLVIFLLILGIILKQPNLSTATLCGSLLWIIALAAGLPLSQLLLTVMAGGLVAGLSILRNPYQQERILAFLDPWHDPLDKSYQLVQSLLAIGSGGTWGTGYGLSVQKLSYLPIQNTDFIFSVYAEEFGLVGSLLFLLFLCCFGSVGFWVALRSRRTLNQLVATGCTTLLVLQSLLNIGVASGALPTTGLPLPFVSYGGNALLSSLFIAGLLIRVALEMDDEAPENPVPIASLKTVRRRSPA</sequence>
<evidence type="ECO:0000256" key="7">
    <source>
        <dbReference type="ARBA" id="ARBA00022989"/>
    </source>
</evidence>
<evidence type="ECO:0000256" key="3">
    <source>
        <dbReference type="ARBA" id="ARBA00022679"/>
    </source>
</evidence>
<comment type="similarity">
    <text evidence="11">Belongs to the SEDS family. FtsW subfamily.</text>
</comment>
<dbReference type="PANTHER" id="PTHR30474">
    <property type="entry name" value="CELL CYCLE PROTEIN"/>
    <property type="match status" value="1"/>
</dbReference>
<feature type="transmembrane region" description="Helical" evidence="17">
    <location>
        <begin position="360"/>
        <end position="380"/>
    </location>
</feature>
<evidence type="ECO:0000256" key="12">
    <source>
        <dbReference type="ARBA" id="ARBA00041185"/>
    </source>
</evidence>
<comment type="function">
    <text evidence="16">Peptidoglycan polymerase that is essential for cell division.</text>
</comment>
<gene>
    <name evidence="18" type="ORF">DOP62_01065</name>
</gene>
<evidence type="ECO:0000256" key="5">
    <source>
        <dbReference type="ARBA" id="ARBA00022960"/>
    </source>
</evidence>
<dbReference type="PANTHER" id="PTHR30474:SF2">
    <property type="entry name" value="PEPTIDOGLYCAN GLYCOSYLTRANSFERASE FTSW-RELATED"/>
    <property type="match status" value="1"/>
</dbReference>
<evidence type="ECO:0000256" key="9">
    <source>
        <dbReference type="ARBA" id="ARBA00032370"/>
    </source>
</evidence>
<keyword evidence="2" id="KW-0328">Glycosyltransferase</keyword>
<reference evidence="18 19" key="1">
    <citation type="journal article" date="2018" name="Sci. Rep.">
        <title>Genome Features and Biochemical Characteristics of a Robust, Fast Growing and Naturally Transformable Cyanobacterium Synechococcus elongatus PCC 11801 Isolated from India.</title>
        <authorList>
            <person name="Jaiswal D."/>
            <person name="Sengupta A."/>
            <person name="Sohoni S."/>
            <person name="Sengupta S."/>
            <person name="Phadnavis A.G."/>
            <person name="Pakrasi H.B."/>
            <person name="Wangikar P.P."/>
        </authorList>
    </citation>
    <scope>NUCLEOTIDE SEQUENCE [LARGE SCALE GENOMIC DNA]</scope>
    <source>
        <strain evidence="18 19">PCC 11801</strain>
    </source>
</reference>
<dbReference type="InterPro" id="IPR001182">
    <property type="entry name" value="FtsW/RodA"/>
</dbReference>
<name>A0AAN1QLT2_SYNEL</name>
<protein>
    <recommendedName>
        <fullName evidence="12">Probable peptidoglycan glycosyltransferase FtsW</fullName>
        <ecNumber evidence="14">2.4.99.28</ecNumber>
    </recommendedName>
    <alternativeName>
        <fullName evidence="13">Cell division protein FtsW</fullName>
    </alternativeName>
    <alternativeName>
        <fullName evidence="10">Cell wall polymerase</fullName>
    </alternativeName>
    <alternativeName>
        <fullName evidence="9">Peptidoglycan polymerase</fullName>
    </alternativeName>
</protein>
<evidence type="ECO:0000256" key="13">
    <source>
        <dbReference type="ARBA" id="ARBA00041418"/>
    </source>
</evidence>
<dbReference type="GO" id="GO:0015648">
    <property type="term" value="F:lipid-linked peptidoglycan transporter activity"/>
    <property type="evidence" value="ECO:0007669"/>
    <property type="project" value="TreeGrafter"/>
</dbReference>
<evidence type="ECO:0000256" key="2">
    <source>
        <dbReference type="ARBA" id="ARBA00022676"/>
    </source>
</evidence>
<proteinExistence type="inferred from homology"/>
<evidence type="ECO:0000256" key="17">
    <source>
        <dbReference type="SAM" id="Phobius"/>
    </source>
</evidence>
<keyword evidence="6" id="KW-0573">Peptidoglycan synthesis</keyword>
<keyword evidence="5" id="KW-0133">Cell shape</keyword>
<evidence type="ECO:0000256" key="14">
    <source>
        <dbReference type="ARBA" id="ARBA00044770"/>
    </source>
</evidence>
<keyword evidence="7 17" id="KW-1133">Transmembrane helix</keyword>
<evidence type="ECO:0000256" key="4">
    <source>
        <dbReference type="ARBA" id="ARBA00022692"/>
    </source>
</evidence>
<evidence type="ECO:0000256" key="6">
    <source>
        <dbReference type="ARBA" id="ARBA00022984"/>
    </source>
</evidence>
<accession>A0AAN1QLT2</accession>
<comment type="subcellular location">
    <subcellularLocation>
        <location evidence="1">Membrane</location>
        <topology evidence="1">Multi-pass membrane protein</topology>
    </subcellularLocation>
</comment>
<dbReference type="GO" id="GO:0005886">
    <property type="term" value="C:plasma membrane"/>
    <property type="evidence" value="ECO:0007669"/>
    <property type="project" value="TreeGrafter"/>
</dbReference>
<organism evidence="18 19">
    <name type="scientific">Synechococcus elongatus PCC 11801</name>
    <dbReference type="NCBI Taxonomy" id="2219813"/>
    <lineage>
        <taxon>Bacteria</taxon>
        <taxon>Bacillati</taxon>
        <taxon>Cyanobacteriota</taxon>
        <taxon>Cyanophyceae</taxon>
        <taxon>Synechococcales</taxon>
        <taxon>Synechococcaceae</taxon>
        <taxon>Synechococcus</taxon>
    </lineage>
</organism>
<evidence type="ECO:0000256" key="1">
    <source>
        <dbReference type="ARBA" id="ARBA00004141"/>
    </source>
</evidence>
<feature type="transmembrane region" description="Helical" evidence="17">
    <location>
        <begin position="99"/>
        <end position="119"/>
    </location>
</feature>
<dbReference type="GO" id="GO:0009252">
    <property type="term" value="P:peptidoglycan biosynthetic process"/>
    <property type="evidence" value="ECO:0007669"/>
    <property type="project" value="UniProtKB-KW"/>
</dbReference>
<dbReference type="GO" id="GO:0051301">
    <property type="term" value="P:cell division"/>
    <property type="evidence" value="ECO:0007669"/>
    <property type="project" value="InterPro"/>
</dbReference>
<evidence type="ECO:0000256" key="11">
    <source>
        <dbReference type="ARBA" id="ARBA00038053"/>
    </source>
</evidence>
<dbReference type="GO" id="GO:0008955">
    <property type="term" value="F:peptidoglycan glycosyltransferase activity"/>
    <property type="evidence" value="ECO:0007669"/>
    <property type="project" value="UniProtKB-EC"/>
</dbReference>
<feature type="transmembrane region" description="Helical" evidence="17">
    <location>
        <begin position="164"/>
        <end position="180"/>
    </location>
</feature>
<feature type="transmembrane region" description="Helical" evidence="17">
    <location>
        <begin position="192"/>
        <end position="222"/>
    </location>
</feature>
<keyword evidence="8 17" id="KW-0472">Membrane</keyword>
<feature type="transmembrane region" description="Helical" evidence="17">
    <location>
        <begin position="291"/>
        <end position="315"/>
    </location>
</feature>
<dbReference type="Proteomes" id="UP000267249">
    <property type="component" value="Chromosome"/>
</dbReference>
<feature type="transmembrane region" description="Helical" evidence="17">
    <location>
        <begin position="65"/>
        <end position="87"/>
    </location>
</feature>
<dbReference type="GO" id="GO:0032153">
    <property type="term" value="C:cell division site"/>
    <property type="evidence" value="ECO:0007669"/>
    <property type="project" value="TreeGrafter"/>
</dbReference>
<dbReference type="GO" id="GO:0008360">
    <property type="term" value="P:regulation of cell shape"/>
    <property type="evidence" value="ECO:0007669"/>
    <property type="project" value="UniProtKB-KW"/>
</dbReference>